<dbReference type="Pfam" id="PF14452">
    <property type="entry name" value="Multi_ubiq"/>
    <property type="match status" value="1"/>
</dbReference>
<protein>
    <recommendedName>
        <fullName evidence="2">Multi-ubiquitin domain-containing protein</fullName>
    </recommendedName>
</protein>
<reference evidence="3" key="1">
    <citation type="journal article" date="2013" name="Genome Biol.">
        <title>Comparative genomics of the core and accessory genomes of 48 Sinorhizobium strains comprising five genospecies.</title>
        <authorList>
            <person name="Sugawara M."/>
            <person name="Epstein B."/>
            <person name="Badgley B.D."/>
            <person name="Unno T."/>
            <person name="Xu L."/>
            <person name="Reese J."/>
            <person name="Gyaneshwar P."/>
            <person name="Denny R."/>
            <person name="Mudge J."/>
            <person name="Bharti A.K."/>
            <person name="Farmer A.D."/>
            <person name="May G.D."/>
            <person name="Woodward J.E."/>
            <person name="Medigue C."/>
            <person name="Vallenet D."/>
            <person name="Lajus A."/>
            <person name="Rouy Z."/>
            <person name="Martinez-Vaz B."/>
            <person name="Tiffin P."/>
            <person name="Young N.D."/>
            <person name="Sadowsky M.J."/>
        </authorList>
    </citation>
    <scope>NUCLEOTIDE SEQUENCE</scope>
    <source>
        <strain evidence="3">M30</strain>
    </source>
</reference>
<proteinExistence type="predicted"/>
<feature type="domain" description="Multi-ubiquitin" evidence="2">
    <location>
        <begin position="12"/>
        <end position="84"/>
    </location>
</feature>
<sequence length="87" mass="9640">MANEEKGKKKVVTIIIDGTPYEVEKDDMTYVDLVTLADPEYPQHPETTYSVTYKRGQGNKPEGTLSRGGSVKIKEGMVFNVSRTGQS</sequence>
<accession>A0A6A7ZJ46</accession>
<evidence type="ECO:0000256" key="1">
    <source>
        <dbReference type="SAM" id="MobiDB-lite"/>
    </source>
</evidence>
<feature type="region of interest" description="Disordered" evidence="1">
    <location>
        <begin position="41"/>
        <end position="69"/>
    </location>
</feature>
<dbReference type="AlphaFoldDB" id="A0A6A7ZJ46"/>
<dbReference type="InterPro" id="IPR027802">
    <property type="entry name" value="Multi-ubiquitin_dom"/>
</dbReference>
<organism evidence="3">
    <name type="scientific">Rhizobium meliloti</name>
    <name type="common">Ensifer meliloti</name>
    <name type="synonym">Sinorhizobium meliloti</name>
    <dbReference type="NCBI Taxonomy" id="382"/>
    <lineage>
        <taxon>Bacteria</taxon>
        <taxon>Pseudomonadati</taxon>
        <taxon>Pseudomonadota</taxon>
        <taxon>Alphaproteobacteria</taxon>
        <taxon>Hyphomicrobiales</taxon>
        <taxon>Rhizobiaceae</taxon>
        <taxon>Sinorhizobium/Ensifer group</taxon>
        <taxon>Sinorhizobium</taxon>
    </lineage>
</organism>
<dbReference type="RefSeq" id="WP_153317906.1">
    <property type="nucleotide sequence ID" value="NZ_WISP01000027.1"/>
</dbReference>
<dbReference type="EMBL" id="WISP01000027">
    <property type="protein sequence ID" value="MQW02795.1"/>
    <property type="molecule type" value="Genomic_DNA"/>
</dbReference>
<comment type="caution">
    <text evidence="3">The sequence shown here is derived from an EMBL/GenBank/DDBJ whole genome shotgun (WGS) entry which is preliminary data.</text>
</comment>
<evidence type="ECO:0000313" key="3">
    <source>
        <dbReference type="EMBL" id="MQW02795.1"/>
    </source>
</evidence>
<gene>
    <name evidence="3" type="ORF">GHK45_02810</name>
</gene>
<name>A0A6A7ZJ46_RHIML</name>
<evidence type="ECO:0000259" key="2">
    <source>
        <dbReference type="Pfam" id="PF14452"/>
    </source>
</evidence>